<evidence type="ECO:0000313" key="3">
    <source>
        <dbReference type="Proteomes" id="UP000216444"/>
    </source>
</evidence>
<dbReference type="GO" id="GO:0015666">
    <property type="term" value="F:restriction endodeoxyribonuclease activity"/>
    <property type="evidence" value="ECO:0007669"/>
    <property type="project" value="TreeGrafter"/>
</dbReference>
<dbReference type="GO" id="GO:0009307">
    <property type="term" value="P:DNA restriction-modification system"/>
    <property type="evidence" value="ECO:0007669"/>
    <property type="project" value="InterPro"/>
</dbReference>
<dbReference type="InterPro" id="IPR007560">
    <property type="entry name" value="Restrct_endonuc_IV_Mrr"/>
</dbReference>
<dbReference type="Gene3D" id="3.40.1350.10">
    <property type="match status" value="1"/>
</dbReference>
<sequence length="289" mass="31678">MEAIIIIAVIVIGIWAYGRKKRSDFASEFNIVFPVGKFKLKKRGQPVAVNEFTLVYPHWEYAKADGTKDARRSSNSLIGGDSTLSVGAWEVRCPNPVHLYSLITELRSKGTDISLIPQEQTKMNQGSVMSQARHATSLAELIQTFYGKPDLFSHFCADLCRQQGYEVTEYQEPGFDFTAELGGVEGLVACACLNVHSNVGLPAVRKLVDANVLAGTQELMYMTTGGYSSQAIALGQRERVHLIDGTQLIGMVQQAWGGSASSEGIPYTEYTLTTEELMQGYPADARIVP</sequence>
<dbReference type="PANTHER" id="PTHR30015:SF7">
    <property type="entry name" value="TYPE IV METHYL-DIRECTED RESTRICTION ENZYME ECOKMRR"/>
    <property type="match status" value="1"/>
</dbReference>
<evidence type="ECO:0000313" key="2">
    <source>
        <dbReference type="EMBL" id="OZG59080.1"/>
    </source>
</evidence>
<name>A0A261FIU1_9BIFI</name>
<proteinExistence type="predicted"/>
<dbReference type="Proteomes" id="UP000216444">
    <property type="component" value="Unassembled WGS sequence"/>
</dbReference>
<comment type="caution">
    <text evidence="2">The sequence shown here is derived from an EMBL/GenBank/DDBJ whole genome shotgun (WGS) entry which is preliminary data.</text>
</comment>
<organism evidence="2 3">
    <name type="scientific">Bifidobacterium tissieri</name>
    <dbReference type="NCBI Taxonomy" id="1630162"/>
    <lineage>
        <taxon>Bacteria</taxon>
        <taxon>Bacillati</taxon>
        <taxon>Actinomycetota</taxon>
        <taxon>Actinomycetes</taxon>
        <taxon>Bifidobacteriales</taxon>
        <taxon>Bifidobacteriaceae</taxon>
        <taxon>Bifidobacterium</taxon>
    </lineage>
</organism>
<gene>
    <name evidence="2" type="ORF">BTIS_0233</name>
</gene>
<dbReference type="GO" id="GO:0003677">
    <property type="term" value="F:DNA binding"/>
    <property type="evidence" value="ECO:0007669"/>
    <property type="project" value="InterPro"/>
</dbReference>
<dbReference type="Pfam" id="PF04471">
    <property type="entry name" value="Mrr_cat"/>
    <property type="match status" value="1"/>
</dbReference>
<dbReference type="InterPro" id="IPR052906">
    <property type="entry name" value="Type_IV_Methyl-Rstrct_Enzyme"/>
</dbReference>
<dbReference type="InterPro" id="IPR011856">
    <property type="entry name" value="tRNA_endonuc-like_dom_sf"/>
</dbReference>
<evidence type="ECO:0000259" key="1">
    <source>
        <dbReference type="Pfam" id="PF04471"/>
    </source>
</evidence>
<dbReference type="SUPFAM" id="SSF52980">
    <property type="entry name" value="Restriction endonuclease-like"/>
    <property type="match status" value="1"/>
</dbReference>
<dbReference type="EMBL" id="MWWV01000002">
    <property type="protein sequence ID" value="OZG59080.1"/>
    <property type="molecule type" value="Genomic_DNA"/>
</dbReference>
<reference evidence="2 3" key="1">
    <citation type="journal article" date="2017" name="BMC Genomics">
        <title>Comparative genomic and phylogenomic analyses of the Bifidobacteriaceae family.</title>
        <authorList>
            <person name="Lugli G.A."/>
            <person name="Milani C."/>
            <person name="Turroni F."/>
            <person name="Duranti S."/>
            <person name="Mancabelli L."/>
            <person name="Mangifesta M."/>
            <person name="Ferrario C."/>
            <person name="Modesto M."/>
            <person name="Mattarelli P."/>
            <person name="Jiri K."/>
            <person name="van Sinderen D."/>
            <person name="Ventura M."/>
        </authorList>
    </citation>
    <scope>NUCLEOTIDE SEQUENCE [LARGE SCALE GENOMIC DNA]</scope>
    <source>
        <strain evidence="2 3">DSM 100201</strain>
    </source>
</reference>
<feature type="domain" description="Restriction endonuclease type IV Mrr" evidence="1">
    <location>
        <begin position="149"/>
        <end position="251"/>
    </location>
</feature>
<dbReference type="AlphaFoldDB" id="A0A261FIU1"/>
<dbReference type="InterPro" id="IPR011335">
    <property type="entry name" value="Restrct_endonuc-II-like"/>
</dbReference>
<accession>A0A261FIU1</accession>
<dbReference type="PANTHER" id="PTHR30015">
    <property type="entry name" value="MRR RESTRICTION SYSTEM PROTEIN"/>
    <property type="match status" value="1"/>
</dbReference>
<keyword evidence="3" id="KW-1185">Reference proteome</keyword>
<keyword evidence="2" id="KW-0540">Nuclease</keyword>
<keyword evidence="2" id="KW-0378">Hydrolase</keyword>
<dbReference type="RefSeq" id="WP_094661869.1">
    <property type="nucleotide sequence ID" value="NZ_MWWV01000002.1"/>
</dbReference>
<keyword evidence="2" id="KW-0255">Endonuclease</keyword>
<protein>
    <submittedName>
        <fullName evidence="2">Restriction endonuclease</fullName>
    </submittedName>
</protein>